<protein>
    <submittedName>
        <fullName evidence="3">HD-GYP domain-containing protein (C-di-GMP phosphodiesterase class II)</fullName>
    </submittedName>
</protein>
<dbReference type="AlphaFoldDB" id="A0A7W6WJ90"/>
<dbReference type="Pfam" id="PF01966">
    <property type="entry name" value="HD"/>
    <property type="match status" value="1"/>
</dbReference>
<name>A0A7W6WJ90_9PROT</name>
<dbReference type="InterPro" id="IPR003607">
    <property type="entry name" value="HD/PDEase_dom"/>
</dbReference>
<evidence type="ECO:0000259" key="2">
    <source>
        <dbReference type="PROSITE" id="PS51832"/>
    </source>
</evidence>
<dbReference type="PANTHER" id="PTHR43155:SF1">
    <property type="entry name" value="3'3'-CGAMP-SPECIFIC PHOSPHODIESTERASE 1"/>
    <property type="match status" value="1"/>
</dbReference>
<dbReference type="CDD" id="cd00077">
    <property type="entry name" value="HDc"/>
    <property type="match status" value="2"/>
</dbReference>
<proteinExistence type="predicted"/>
<feature type="domain" description="HD" evidence="1">
    <location>
        <begin position="232"/>
        <end position="354"/>
    </location>
</feature>
<comment type="caution">
    <text evidence="3">The sequence shown here is derived from an EMBL/GenBank/DDBJ whole genome shotgun (WGS) entry which is preliminary data.</text>
</comment>
<evidence type="ECO:0000313" key="3">
    <source>
        <dbReference type="EMBL" id="MBB4284459.1"/>
    </source>
</evidence>
<dbReference type="GO" id="GO:0008081">
    <property type="term" value="F:phosphoric diester hydrolase activity"/>
    <property type="evidence" value="ECO:0007669"/>
    <property type="project" value="UniProtKB-ARBA"/>
</dbReference>
<dbReference type="PROSITE" id="PS51832">
    <property type="entry name" value="HD_GYP"/>
    <property type="match status" value="1"/>
</dbReference>
<evidence type="ECO:0000259" key="1">
    <source>
        <dbReference type="PROSITE" id="PS51831"/>
    </source>
</evidence>
<dbReference type="SMART" id="SM00471">
    <property type="entry name" value="HDc"/>
    <property type="match status" value="2"/>
</dbReference>
<reference evidence="3 4" key="1">
    <citation type="submission" date="2020-08" db="EMBL/GenBank/DDBJ databases">
        <title>Genome sequencing of Purple Non-Sulfur Bacteria from various extreme environments.</title>
        <authorList>
            <person name="Mayer M."/>
        </authorList>
    </citation>
    <scope>NUCLEOTIDE SEQUENCE [LARGE SCALE GENOMIC DNA]</scope>
    <source>
        <strain evidence="3 4">JA135</strain>
    </source>
</reference>
<dbReference type="RefSeq" id="WP_184430928.1">
    <property type="nucleotide sequence ID" value="NZ_JACIGI010000001.1"/>
</dbReference>
<dbReference type="InterPro" id="IPR006674">
    <property type="entry name" value="HD_domain"/>
</dbReference>
<accession>A0A7W6WJ90</accession>
<gene>
    <name evidence="3" type="ORF">GGD88_000165</name>
</gene>
<dbReference type="EMBL" id="JACIGI010000001">
    <property type="protein sequence ID" value="MBB4284459.1"/>
    <property type="molecule type" value="Genomic_DNA"/>
</dbReference>
<dbReference type="InterPro" id="IPR037522">
    <property type="entry name" value="HD_GYP_dom"/>
</dbReference>
<dbReference type="Proteomes" id="UP000555728">
    <property type="component" value="Unassembled WGS sequence"/>
</dbReference>
<evidence type="ECO:0000313" key="4">
    <source>
        <dbReference type="Proteomes" id="UP000555728"/>
    </source>
</evidence>
<dbReference type="Gene3D" id="1.10.3210.10">
    <property type="entry name" value="Hypothetical protein af1432"/>
    <property type="match status" value="2"/>
</dbReference>
<dbReference type="Pfam" id="PF13487">
    <property type="entry name" value="HD_5"/>
    <property type="match status" value="1"/>
</dbReference>
<feature type="domain" description="HD-GYP" evidence="2">
    <location>
        <begin position="210"/>
        <end position="406"/>
    </location>
</feature>
<keyword evidence="4" id="KW-1185">Reference proteome</keyword>
<sequence length="409" mass="44418">MDLRELIYVLSGVLDFVGVTDVHHGKRVAHMAVATGRALGVTGERQATLFEAALLHDIGVSTTREHDRLIAEPGYPDMRRHCRRGEAILSRFGPLAHLAPIVAQHHTPWFQLRTINDTVTDDMRQAASVIHLVDRVDAQLAGHGAADPLALRRHVLDRLAQTDARLFAPDVVAAFRTAAASDALWFGLDPDALPVALAPLARGGQYHTLSAAELIDVATLFAGIVDAKSPFTAEHSAGVARLSVCLGQWVGLDPEQITLLEVAALLHDIGKLRVPDHILDKPGPLTRAERAVMNRHAYYTHHILAQITGFESVALWAACHHEALDGSGYPFRKDATTLPLEARIIAVADVFQALAQTRPYRPALGLPQIMEILEQMAARRILDGDLVALVAANRVECWHRAVEAAAVAA</sequence>
<dbReference type="PROSITE" id="PS51831">
    <property type="entry name" value="HD"/>
    <property type="match status" value="2"/>
</dbReference>
<dbReference type="SUPFAM" id="SSF109604">
    <property type="entry name" value="HD-domain/PDEase-like"/>
    <property type="match status" value="2"/>
</dbReference>
<feature type="domain" description="HD" evidence="1">
    <location>
        <begin position="21"/>
        <end position="139"/>
    </location>
</feature>
<dbReference type="PANTHER" id="PTHR43155">
    <property type="entry name" value="CYCLIC DI-GMP PHOSPHODIESTERASE PA4108-RELATED"/>
    <property type="match status" value="1"/>
</dbReference>
<organism evidence="3 4">
    <name type="scientific">Roseospira goensis</name>
    <dbReference type="NCBI Taxonomy" id="391922"/>
    <lineage>
        <taxon>Bacteria</taxon>
        <taxon>Pseudomonadati</taxon>
        <taxon>Pseudomonadota</taxon>
        <taxon>Alphaproteobacteria</taxon>
        <taxon>Rhodospirillales</taxon>
        <taxon>Rhodospirillaceae</taxon>
        <taxon>Roseospira</taxon>
    </lineage>
</organism>